<evidence type="ECO:0000313" key="2">
    <source>
        <dbReference type="Proteomes" id="UP000770330"/>
    </source>
</evidence>
<comment type="caution">
    <text evidence="1">The sequence shown here is derived from an EMBL/GenBank/DDBJ whole genome shotgun (WGS) entry which is preliminary data.</text>
</comment>
<dbReference type="RefSeq" id="WP_303945288.1">
    <property type="nucleotide sequence ID" value="NZ_JABZXO010000022.1"/>
</dbReference>
<name>A0A930PMP3_9MICC</name>
<dbReference type="Proteomes" id="UP000770330">
    <property type="component" value="Unassembled WGS sequence"/>
</dbReference>
<dbReference type="AlphaFoldDB" id="A0A930PMP3"/>
<organism evidence="1 2">
    <name type="scientific">Rothia mucilaginosa</name>
    <dbReference type="NCBI Taxonomy" id="43675"/>
    <lineage>
        <taxon>Bacteria</taxon>
        <taxon>Bacillati</taxon>
        <taxon>Actinomycetota</taxon>
        <taxon>Actinomycetes</taxon>
        <taxon>Micrococcales</taxon>
        <taxon>Micrococcaceae</taxon>
        <taxon>Rothia</taxon>
    </lineage>
</organism>
<sequence length="96" mass="10660">MDNQPNATTETYTAAGHELMAKLRRVTEATRAVKDNAPTLHKNGGRPFINGKEKPEITLSVARAEAMKRLDVAAERALEHLTNCFTHTSQSNTERK</sequence>
<proteinExistence type="predicted"/>
<accession>A0A930PMP3</accession>
<protein>
    <submittedName>
        <fullName evidence="1">Uncharacterized protein</fullName>
    </submittedName>
</protein>
<dbReference type="EMBL" id="JABZXO010000022">
    <property type="protein sequence ID" value="MBF1657825.1"/>
    <property type="molecule type" value="Genomic_DNA"/>
</dbReference>
<gene>
    <name evidence="1" type="ORF">HXO61_07850</name>
</gene>
<evidence type="ECO:0000313" key="1">
    <source>
        <dbReference type="EMBL" id="MBF1657825.1"/>
    </source>
</evidence>
<reference evidence="1" key="1">
    <citation type="submission" date="2020-04" db="EMBL/GenBank/DDBJ databases">
        <title>Deep metagenomics examines the oral microbiome during advanced dental caries in children, revealing novel taxa and co-occurrences with host molecules.</title>
        <authorList>
            <person name="Baker J.L."/>
            <person name="Morton J.T."/>
            <person name="Dinis M."/>
            <person name="Alvarez R."/>
            <person name="Tran N.C."/>
            <person name="Knight R."/>
            <person name="Edlund A."/>
        </authorList>
    </citation>
    <scope>NUCLEOTIDE SEQUENCE</scope>
    <source>
        <strain evidence="1">JCVI_39_bin.18</strain>
    </source>
</reference>